<reference evidence="3 4" key="1">
    <citation type="submission" date="2016-07" db="EMBL/GenBank/DDBJ databases">
        <title>Genome sequencing of Vibrio scophthalmi strain VS-05, an isolated from Paralichthys olivaceus.</title>
        <authorList>
            <person name="Han H.-J."/>
        </authorList>
    </citation>
    <scope>NUCLEOTIDE SEQUENCE [LARGE SCALE GENOMIC DNA]</scope>
    <source>
        <strain evidence="3 4">VS-05</strain>
    </source>
</reference>
<name>A0A1C7FIY3_9VIBR</name>
<dbReference type="PANTHER" id="PTHR33741:SF5">
    <property type="entry name" value="TRANSMEMBRANE PROTEIN DDB_G0269096-RELATED"/>
    <property type="match status" value="1"/>
</dbReference>
<keyword evidence="4" id="KW-1185">Reference proteome</keyword>
<feature type="transmembrane region" description="Helical" evidence="1">
    <location>
        <begin position="41"/>
        <end position="58"/>
    </location>
</feature>
<dbReference type="PANTHER" id="PTHR33741">
    <property type="entry name" value="TRANSMEMBRANE PROTEIN DDB_G0269096-RELATED"/>
    <property type="match status" value="1"/>
</dbReference>
<accession>A0A1C7FIY3</accession>
<feature type="transmembrane region" description="Helical" evidence="1">
    <location>
        <begin position="14"/>
        <end position="34"/>
    </location>
</feature>
<dbReference type="InterPro" id="IPR058581">
    <property type="entry name" value="TM_HPP"/>
</dbReference>
<dbReference type="Pfam" id="PF04982">
    <property type="entry name" value="TM_HPP"/>
    <property type="match status" value="1"/>
</dbReference>
<keyword evidence="1 3" id="KW-0812">Transmembrane</keyword>
<evidence type="ECO:0000313" key="3">
    <source>
        <dbReference type="EMBL" id="ANU39284.1"/>
    </source>
</evidence>
<gene>
    <name evidence="3" type="ORF">VSVS05_04248</name>
</gene>
<feature type="transmembrane region" description="Helical" evidence="1">
    <location>
        <begin position="132"/>
        <end position="151"/>
    </location>
</feature>
<evidence type="ECO:0000256" key="1">
    <source>
        <dbReference type="SAM" id="Phobius"/>
    </source>
</evidence>
<feature type="transmembrane region" description="Helical" evidence="1">
    <location>
        <begin position="94"/>
        <end position="112"/>
    </location>
</feature>
<dbReference type="Proteomes" id="UP000092528">
    <property type="component" value="Chromosome 2"/>
</dbReference>
<keyword evidence="1" id="KW-1133">Transmembrane helix</keyword>
<dbReference type="PATRIC" id="fig|45658.7.peg.4228"/>
<dbReference type="GeneID" id="96874451"/>
<keyword evidence="1" id="KW-0472">Membrane</keyword>
<evidence type="ECO:0000259" key="2">
    <source>
        <dbReference type="Pfam" id="PF04982"/>
    </source>
</evidence>
<proteinExistence type="predicted"/>
<organism evidence="3 4">
    <name type="scientific">Vibrio scophthalmi</name>
    <dbReference type="NCBI Taxonomy" id="45658"/>
    <lineage>
        <taxon>Bacteria</taxon>
        <taxon>Pseudomonadati</taxon>
        <taxon>Pseudomonadota</taxon>
        <taxon>Gammaproteobacteria</taxon>
        <taxon>Vibrionales</taxon>
        <taxon>Vibrionaceae</taxon>
        <taxon>Vibrio</taxon>
    </lineage>
</organism>
<protein>
    <submittedName>
        <fullName evidence="3">Transmembrane protein</fullName>
    </submittedName>
</protein>
<dbReference type="RefSeq" id="WP_065546768.1">
    <property type="nucleotide sequence ID" value="NZ_CP016415.1"/>
</dbReference>
<sequence>MKEHYVTLLRENRFLTALVSAIGATLCIWTLAAVDSRIDTPYVLIAPFGATMVLIFGVHRSPLAQPKNVTFGHLITAFVGLMFINFLPVNSLTLGLAVGVGLFLMLLCNVTHPPAGGNPLLIMLTGHTSWTFLLHPILIGTVAIVALAMLYHRFIPGHIYPFSEKD</sequence>
<evidence type="ECO:0000313" key="4">
    <source>
        <dbReference type="Proteomes" id="UP000092528"/>
    </source>
</evidence>
<feature type="domain" description="HPP transmembrane region" evidence="2">
    <location>
        <begin position="14"/>
        <end position="161"/>
    </location>
</feature>
<dbReference type="AlphaFoldDB" id="A0A1C7FIY3"/>
<dbReference type="EMBL" id="CP016415">
    <property type="protein sequence ID" value="ANU39284.1"/>
    <property type="molecule type" value="Genomic_DNA"/>
</dbReference>
<dbReference type="InterPro" id="IPR007065">
    <property type="entry name" value="HPP"/>
</dbReference>
<feature type="transmembrane region" description="Helical" evidence="1">
    <location>
        <begin position="70"/>
        <end position="87"/>
    </location>
</feature>